<keyword evidence="1" id="KW-0472">Membrane</keyword>
<dbReference type="Proteomes" id="UP000569202">
    <property type="component" value="Unassembled WGS sequence"/>
</dbReference>
<evidence type="ECO:0000256" key="1">
    <source>
        <dbReference type="SAM" id="Phobius"/>
    </source>
</evidence>
<dbReference type="AlphaFoldDB" id="A0A7Y2RI65"/>
<gene>
    <name evidence="2" type="ORF">HLH17_16740</name>
</gene>
<keyword evidence="1" id="KW-1133">Transmembrane helix</keyword>
<dbReference type="RefSeq" id="WP_171541298.1">
    <property type="nucleotide sequence ID" value="NZ_JABERL010000072.1"/>
</dbReference>
<evidence type="ECO:0000313" key="3">
    <source>
        <dbReference type="Proteomes" id="UP000569202"/>
    </source>
</evidence>
<feature type="transmembrane region" description="Helical" evidence="1">
    <location>
        <begin position="558"/>
        <end position="576"/>
    </location>
</feature>
<feature type="transmembrane region" description="Helical" evidence="1">
    <location>
        <begin position="522"/>
        <end position="546"/>
    </location>
</feature>
<accession>A0A7Y2RI65</accession>
<name>A0A7Y2RI65_9GAMM</name>
<dbReference type="EMBL" id="JABERL010000072">
    <property type="protein sequence ID" value="NNH79258.1"/>
    <property type="molecule type" value="Genomic_DNA"/>
</dbReference>
<reference evidence="2 3" key="1">
    <citation type="submission" date="2020-04" db="EMBL/GenBank/DDBJ databases">
        <title>Acinetobacter Taxon 24.</title>
        <authorList>
            <person name="Nemec A."/>
            <person name="Radolfova-Krizova L."/>
            <person name="Higgins P.G."/>
            <person name="Spanelova P."/>
        </authorList>
    </citation>
    <scope>NUCLEOTIDE SEQUENCE [LARGE SCALE GENOMIC DNA]</scope>
    <source>
        <strain evidence="2 3">ANC 5380</strain>
    </source>
</reference>
<feature type="transmembrane region" description="Helical" evidence="1">
    <location>
        <begin position="498"/>
        <end position="516"/>
    </location>
</feature>
<keyword evidence="1" id="KW-0812">Transmembrane</keyword>
<protein>
    <submittedName>
        <fullName evidence="2">Uncharacterized protein</fullName>
    </submittedName>
</protein>
<sequence length="577" mass="65688">MSALNLNIELYAHPITFSQNKAETNAIRKVFYQMAYDKHENIKNNFFNIFNDLDDLYNKSDSYANQVRHESISQAMKFLATHEIYDMTEQQFYQNFMSDYDTWDEDFNIIASKYEAIVEKTEDSHTYRTARRKNRDKWVGYNASGQGEAFAKNITSNIGHGVFNLAAAGLNAIGDSIKKNDIFKSQSTLNQVAEGLYNIVIAAFEATIDAINSEISNKFHKYSNEETSKVEAIVEGINSGRIPEDKVLPSLIKAIQLYPYNRDTYILLLSNFGDHNRTLEAVMNYFGITSLSNEKKKIFELKRSKVSLISLDDCLVNLPILEEYAKSIGYEDFKEESNKLLEAAKKQEFEKRLSSTDFSTIAACKINIPILQEFANQIGYNSFEKDSTDILNRAIENDFKLKLGATNLTTVSACKINIPILQEFANQIGYNGFEKDSTDILNRAIENDFLLEASKYDLKSKKNLDVNISKLRSFATEIGYKKFDEWVNQIQTETKTKTAVLVSIYVIALAFGSWALDDGLEVPLAISSFMFCIILFLLGLIFPKLVLWSGERTRSRSVKLYGLLIFLSFIVAVIFID</sequence>
<proteinExistence type="predicted"/>
<comment type="caution">
    <text evidence="2">The sequence shown here is derived from an EMBL/GenBank/DDBJ whole genome shotgun (WGS) entry which is preliminary data.</text>
</comment>
<organism evidence="2 3">
    <name type="scientific">Acinetobacter terrae</name>
    <dbReference type="NCBI Taxonomy" id="2731247"/>
    <lineage>
        <taxon>Bacteria</taxon>
        <taxon>Pseudomonadati</taxon>
        <taxon>Pseudomonadota</taxon>
        <taxon>Gammaproteobacteria</taxon>
        <taxon>Moraxellales</taxon>
        <taxon>Moraxellaceae</taxon>
        <taxon>Acinetobacter</taxon>
        <taxon>Acinetobacter Taxon 24</taxon>
    </lineage>
</organism>
<evidence type="ECO:0000313" key="2">
    <source>
        <dbReference type="EMBL" id="NNH79258.1"/>
    </source>
</evidence>